<gene>
    <name evidence="1" type="ORF">BC670_2412</name>
</gene>
<comment type="caution">
    <text evidence="1">The sequence shown here is derived from an EMBL/GenBank/DDBJ whole genome shotgun (WGS) entry which is preliminary data.</text>
</comment>
<protein>
    <submittedName>
        <fullName evidence="1">Uncharacterized protein</fullName>
    </submittedName>
</protein>
<sequence>MIKTEFGTFDGNKWESVSQLCFKNNFREESYQEIKATPGDYGIEGFTRTGKAFQCYCPNEHYSTNDLYEKHRDKISKDLKKLKTFEGQLKKVLGTTKIKKWYFVTPIYAKNDIVQHCSQKKEEVKSWNLSIIDNNDFEVIFEDISFLHPFLNTAIENSKIKINVIPKTQIESHDKLKWKDSKISLIENSQNKNAHRINSSSTNFDANLDKLVDINVQNYLEGNNILIKWNEDYSLDYENFLNITSVIESEIEERCITNTKDPSDLYEEFRVLLKSELQNSFKNLAPQMISKLTNWALADWIFRCPINFE</sequence>
<dbReference type="EMBL" id="VFPJ01000001">
    <property type="protein sequence ID" value="TQM41447.1"/>
    <property type="molecule type" value="Genomic_DNA"/>
</dbReference>
<dbReference type="AlphaFoldDB" id="A0A543G5U9"/>
<accession>A0A543G5U9</accession>
<proteinExistence type="predicted"/>
<dbReference type="Proteomes" id="UP000320773">
    <property type="component" value="Unassembled WGS sequence"/>
</dbReference>
<name>A0A543G5U9_9FLAO</name>
<reference evidence="1 2" key="1">
    <citation type="submission" date="2019-06" db="EMBL/GenBank/DDBJ databases">
        <title>Genomic Encyclopedia of Archaeal and Bacterial Type Strains, Phase II (KMG-II): from individual species to whole genera.</title>
        <authorList>
            <person name="Goeker M."/>
        </authorList>
    </citation>
    <scope>NUCLEOTIDE SEQUENCE [LARGE SCALE GENOMIC DNA]</scope>
    <source>
        <strain evidence="1 2">DSM 24789</strain>
    </source>
</reference>
<dbReference type="RefSeq" id="WP_089081201.1">
    <property type="nucleotide sequence ID" value="NZ_VFPJ01000001.1"/>
</dbReference>
<organism evidence="1 2">
    <name type="scientific">Flavobacterium branchiophilum</name>
    <dbReference type="NCBI Taxonomy" id="55197"/>
    <lineage>
        <taxon>Bacteria</taxon>
        <taxon>Pseudomonadati</taxon>
        <taxon>Bacteroidota</taxon>
        <taxon>Flavobacteriia</taxon>
        <taxon>Flavobacteriales</taxon>
        <taxon>Flavobacteriaceae</taxon>
        <taxon>Flavobacterium</taxon>
    </lineage>
</organism>
<evidence type="ECO:0000313" key="1">
    <source>
        <dbReference type="EMBL" id="TQM41447.1"/>
    </source>
</evidence>
<evidence type="ECO:0000313" key="2">
    <source>
        <dbReference type="Proteomes" id="UP000320773"/>
    </source>
</evidence>